<comment type="caution">
    <text evidence="1">The sequence shown here is derived from an EMBL/GenBank/DDBJ whole genome shotgun (WGS) entry which is preliminary data.</text>
</comment>
<evidence type="ECO:0008006" key="2">
    <source>
        <dbReference type="Google" id="ProtNLM"/>
    </source>
</evidence>
<dbReference type="Gene3D" id="3.40.50.300">
    <property type="entry name" value="P-loop containing nucleotide triphosphate hydrolases"/>
    <property type="match status" value="1"/>
</dbReference>
<dbReference type="AlphaFoldDB" id="E6PMI7"/>
<dbReference type="InterPro" id="IPR027417">
    <property type="entry name" value="P-loop_NTPase"/>
</dbReference>
<name>E6PMI7_9ZZZZ</name>
<accession>E6PMI7</accession>
<gene>
    <name evidence="1" type="ORF">CARN2_1129</name>
</gene>
<protein>
    <recommendedName>
        <fullName evidence="2">UDP-N-acetylglucosamine kinase</fullName>
    </recommendedName>
</protein>
<dbReference type="PANTHER" id="PTHR39206">
    <property type="entry name" value="SLL8004 PROTEIN"/>
    <property type="match status" value="1"/>
</dbReference>
<evidence type="ECO:0000313" key="1">
    <source>
        <dbReference type="EMBL" id="CBH96139.1"/>
    </source>
</evidence>
<dbReference type="PANTHER" id="PTHR39206:SF1">
    <property type="entry name" value="SLL8004 PROTEIN"/>
    <property type="match status" value="1"/>
</dbReference>
<reference evidence="1" key="1">
    <citation type="submission" date="2009-10" db="EMBL/GenBank/DDBJ databases">
        <title>Diversity of trophic interactions inside an arsenic-rich microbial ecosystem.</title>
        <authorList>
            <person name="Bertin P.N."/>
            <person name="Heinrich-Salmeron A."/>
            <person name="Pelletier E."/>
            <person name="Goulhen-Chollet F."/>
            <person name="Arsene-Ploetze F."/>
            <person name="Gallien S."/>
            <person name="Calteau A."/>
            <person name="Vallenet D."/>
            <person name="Casiot C."/>
            <person name="Chane-Woon-Ming B."/>
            <person name="Giloteaux L."/>
            <person name="Barakat M."/>
            <person name="Bonnefoy V."/>
            <person name="Bruneel O."/>
            <person name="Chandler M."/>
            <person name="Cleiss J."/>
            <person name="Duran R."/>
            <person name="Elbaz-Poulichet F."/>
            <person name="Fonknechten N."/>
            <person name="Lauga B."/>
            <person name="Mornico D."/>
            <person name="Ortet P."/>
            <person name="Schaeffer C."/>
            <person name="Siguier P."/>
            <person name="Alexander Thil Smith A."/>
            <person name="Van Dorsselaer A."/>
            <person name="Weissenbach J."/>
            <person name="Medigue C."/>
            <person name="Le Paslier D."/>
        </authorList>
    </citation>
    <scope>NUCLEOTIDE SEQUENCE</scope>
</reference>
<dbReference type="Pfam" id="PF13671">
    <property type="entry name" value="AAA_33"/>
    <property type="match status" value="1"/>
</dbReference>
<proteinExistence type="predicted"/>
<organism evidence="1">
    <name type="scientific">mine drainage metagenome</name>
    <dbReference type="NCBI Taxonomy" id="410659"/>
    <lineage>
        <taxon>unclassified sequences</taxon>
        <taxon>metagenomes</taxon>
        <taxon>ecological metagenomes</taxon>
    </lineage>
</organism>
<dbReference type="SUPFAM" id="SSF52540">
    <property type="entry name" value="P-loop containing nucleoside triphosphate hydrolases"/>
    <property type="match status" value="1"/>
</dbReference>
<dbReference type="EMBL" id="CABM01000020">
    <property type="protein sequence ID" value="CBH96139.1"/>
    <property type="molecule type" value="Genomic_DNA"/>
</dbReference>
<sequence length="212" mass="23310">MTRPVLYVLAGVNGAGKSSVGGHLLQRAGLNWFNPDAFARDWVEQTGCDQLTANSMAWQEGMRRIEAALAEARNHALETTLGGNTMTATIQRAARTHDVLMWYCGLTSPELHIARVQARVAAGGHAIPEAMIRARFLRSRENLLQLMPHLAQLRVYDNSAEAAPDGTVPDPLLLLDMQAGRLRWPTAQDVEALRRTPDWAKPLLEAALQTQA</sequence>